<protein>
    <submittedName>
        <fullName evidence="1">Uncharacterized protein</fullName>
    </submittedName>
</protein>
<dbReference type="Proteomes" id="UP000305709">
    <property type="component" value="Unassembled WGS sequence"/>
</dbReference>
<dbReference type="RefSeq" id="WP_139079872.1">
    <property type="nucleotide sequence ID" value="NZ_VDFV01000001.1"/>
</dbReference>
<dbReference type="AlphaFoldDB" id="A0A5C4NN50"/>
<gene>
    <name evidence="1" type="ORF">FHG71_01730</name>
</gene>
<accession>A0A5C4NN50</accession>
<name>A0A5C4NN50_9RHOB</name>
<reference evidence="1 2" key="1">
    <citation type="submission" date="2019-06" db="EMBL/GenBank/DDBJ databases">
        <authorList>
            <person name="Jiang L."/>
        </authorList>
    </citation>
    <scope>NUCLEOTIDE SEQUENCE [LARGE SCALE GENOMIC DNA]</scope>
    <source>
        <strain evidence="1 2">YIM 48858</strain>
    </source>
</reference>
<proteinExistence type="predicted"/>
<comment type="caution">
    <text evidence="1">The sequence shown here is derived from an EMBL/GenBank/DDBJ whole genome shotgun (WGS) entry which is preliminary data.</text>
</comment>
<evidence type="ECO:0000313" key="1">
    <source>
        <dbReference type="EMBL" id="TNC74878.1"/>
    </source>
</evidence>
<dbReference type="EMBL" id="VDFV01000001">
    <property type="protein sequence ID" value="TNC74878.1"/>
    <property type="molecule type" value="Genomic_DNA"/>
</dbReference>
<keyword evidence="2" id="KW-1185">Reference proteome</keyword>
<sequence length="197" mass="21047">MQGWPRVEPEQERLGRAAAAVVEKSAECLTMDQPVVRSVSLGAAMELGREKLVQRIGTEQGEHVRLKDQPVLAQSDVRDAVRAVCQQRGLVEDEVVPARSTVEQACAAVGKAVVARVAGDGVGEDRDPGPARNGGGAEMMSVLTMSCMVPLAWLVTRSEVRTSWPPTPRGSTLRTSIVPILPLRPVSVRSPAVPVTI</sequence>
<evidence type="ECO:0000313" key="2">
    <source>
        <dbReference type="Proteomes" id="UP000305709"/>
    </source>
</evidence>
<organism evidence="1 2">
    <name type="scientific">Rubellimicrobium roseum</name>
    <dbReference type="NCBI Taxonomy" id="687525"/>
    <lineage>
        <taxon>Bacteria</taxon>
        <taxon>Pseudomonadati</taxon>
        <taxon>Pseudomonadota</taxon>
        <taxon>Alphaproteobacteria</taxon>
        <taxon>Rhodobacterales</taxon>
        <taxon>Roseobacteraceae</taxon>
        <taxon>Rubellimicrobium</taxon>
    </lineage>
</organism>